<dbReference type="GO" id="GO:0007155">
    <property type="term" value="P:cell adhesion"/>
    <property type="evidence" value="ECO:0007669"/>
    <property type="project" value="InterPro"/>
</dbReference>
<dbReference type="FunFam" id="4.10.1080.10:FF:000001">
    <property type="entry name" value="Thrombospondin 3"/>
    <property type="match status" value="1"/>
</dbReference>
<evidence type="ECO:0000256" key="6">
    <source>
        <dbReference type="ARBA" id="ARBA00023180"/>
    </source>
</evidence>
<evidence type="ECO:0000259" key="11">
    <source>
        <dbReference type="PROSITE" id="PS51236"/>
    </source>
</evidence>
<dbReference type="SUPFAM" id="SSF49899">
    <property type="entry name" value="Concanavalin A-like lectins/glucanases"/>
    <property type="match status" value="2"/>
</dbReference>
<organism evidence="12">
    <name type="scientific">Hydra vulgaris</name>
    <name type="common">Hydra</name>
    <name type="synonym">Hydra attenuata</name>
    <dbReference type="NCBI Taxonomy" id="6087"/>
    <lineage>
        <taxon>Eukaryota</taxon>
        <taxon>Metazoa</taxon>
        <taxon>Cnidaria</taxon>
        <taxon>Hydrozoa</taxon>
        <taxon>Hydroidolina</taxon>
        <taxon>Anthoathecata</taxon>
        <taxon>Aplanulata</taxon>
        <taxon>Hydridae</taxon>
        <taxon>Hydra</taxon>
    </lineage>
</organism>
<dbReference type="Gene3D" id="2.60.120.200">
    <property type="match status" value="2"/>
</dbReference>
<gene>
    <name evidence="12" type="primary">COMP</name>
</gene>
<protein>
    <submittedName>
        <fullName evidence="12">Cartilage oligomeric matrix protein</fullName>
    </submittedName>
</protein>
<feature type="repeat" description="TSP type-3" evidence="8">
    <location>
        <begin position="576"/>
        <end position="613"/>
    </location>
</feature>
<feature type="domain" description="EGF-like" evidence="10">
    <location>
        <begin position="385"/>
        <end position="424"/>
    </location>
</feature>
<keyword evidence="6" id="KW-0325">Glycoprotein</keyword>
<evidence type="ECO:0000256" key="5">
    <source>
        <dbReference type="ARBA" id="ARBA00023157"/>
    </source>
</evidence>
<keyword evidence="3" id="KW-0677">Repeat</keyword>
<feature type="repeat" description="TSP type-3" evidence="8">
    <location>
        <begin position="458"/>
        <end position="493"/>
    </location>
</feature>
<dbReference type="InterPro" id="IPR048287">
    <property type="entry name" value="TSPN-like_N"/>
</dbReference>
<evidence type="ECO:0000256" key="4">
    <source>
        <dbReference type="ARBA" id="ARBA00022837"/>
    </source>
</evidence>
<dbReference type="OrthoDB" id="10050996at2759"/>
<dbReference type="PANTHER" id="PTHR10199">
    <property type="entry name" value="THROMBOSPONDIN"/>
    <property type="match status" value="1"/>
</dbReference>
<accession>T2MF09</accession>
<evidence type="ECO:0000256" key="9">
    <source>
        <dbReference type="SAM" id="MobiDB-lite"/>
    </source>
</evidence>
<dbReference type="InterPro" id="IPR003367">
    <property type="entry name" value="Thrombospondin_3-like_rpt"/>
</dbReference>
<evidence type="ECO:0000256" key="8">
    <source>
        <dbReference type="PROSITE-ProRule" id="PRU00634"/>
    </source>
</evidence>
<keyword evidence="5" id="KW-1015">Disulfide bond</keyword>
<evidence type="ECO:0000259" key="10">
    <source>
        <dbReference type="PROSITE" id="PS50026"/>
    </source>
</evidence>
<comment type="caution">
    <text evidence="7">Lacks conserved residue(s) required for the propagation of feature annotation.</text>
</comment>
<evidence type="ECO:0000256" key="7">
    <source>
        <dbReference type="PROSITE-ProRule" id="PRU00076"/>
    </source>
</evidence>
<dbReference type="InterPro" id="IPR017897">
    <property type="entry name" value="Thrombospondin_3_rpt"/>
</dbReference>
<reference evidence="12" key="1">
    <citation type="journal article" date="2013" name="Genome Biol. Evol.">
        <title>Punctuated emergences of genetic and phenotypic innovations in eumetazoan, bilaterian, euteleostome, and hominidae ancestors.</title>
        <authorList>
            <person name="Wenger Y."/>
            <person name="Galliot B."/>
        </authorList>
    </citation>
    <scope>NUCLEOTIDE SEQUENCE</scope>
    <source>
        <tissue evidence="12">Whole animals</tissue>
    </source>
</reference>
<dbReference type="GO" id="GO:0005576">
    <property type="term" value="C:extracellular region"/>
    <property type="evidence" value="ECO:0007669"/>
    <property type="project" value="InterPro"/>
</dbReference>
<dbReference type="EMBL" id="HAAD01004621">
    <property type="protein sequence ID" value="CDG70853.1"/>
    <property type="molecule type" value="mRNA"/>
</dbReference>
<feature type="region of interest" description="Disordered" evidence="9">
    <location>
        <begin position="512"/>
        <end position="532"/>
    </location>
</feature>
<proteinExistence type="evidence at transcript level"/>
<dbReference type="PROSITE" id="PS51236">
    <property type="entry name" value="TSP_CTER"/>
    <property type="match status" value="1"/>
</dbReference>
<dbReference type="Gene3D" id="4.10.1080.10">
    <property type="entry name" value="TSP type-3 repeat"/>
    <property type="match status" value="2"/>
</dbReference>
<dbReference type="InterPro" id="IPR013320">
    <property type="entry name" value="ConA-like_dom_sf"/>
</dbReference>
<dbReference type="InterPro" id="IPR008859">
    <property type="entry name" value="Thrombospondin_C"/>
</dbReference>
<dbReference type="InterPro" id="IPR000742">
    <property type="entry name" value="EGF"/>
</dbReference>
<dbReference type="AlphaFoldDB" id="T2MF09"/>
<evidence type="ECO:0000256" key="3">
    <source>
        <dbReference type="ARBA" id="ARBA00022737"/>
    </source>
</evidence>
<dbReference type="FunFam" id="2.60.120.200:FF:000002">
    <property type="entry name" value="Thrombospondin 3"/>
    <property type="match status" value="1"/>
</dbReference>
<keyword evidence="2" id="KW-0732">Signal</keyword>
<feature type="domain" description="TSP C-terminal" evidence="11">
    <location>
        <begin position="689"/>
        <end position="903"/>
    </location>
</feature>
<feature type="repeat" description="TSP type-3" evidence="8">
    <location>
        <begin position="650"/>
        <end position="685"/>
    </location>
</feature>
<dbReference type="Pfam" id="PF02412">
    <property type="entry name" value="TSP_3"/>
    <property type="match status" value="7"/>
</dbReference>
<name>T2MF09_HYDVU</name>
<dbReference type="GO" id="GO:0005509">
    <property type="term" value="F:calcium ion binding"/>
    <property type="evidence" value="ECO:0007669"/>
    <property type="project" value="UniProtKB-UniRule"/>
</dbReference>
<dbReference type="Pfam" id="PF05735">
    <property type="entry name" value="TSP_C"/>
    <property type="match status" value="1"/>
</dbReference>
<evidence type="ECO:0000313" key="12">
    <source>
        <dbReference type="EMBL" id="CDG70853.1"/>
    </source>
</evidence>
<sequence>MTESHETKLKTLCKICGESVDNDSVLLTKHIVRIEFCFFIRIDNDHPNMHPQKICYRCFSVLRNIEKGSNTELKLRSWPENCNLTECVCFKSNKERKKKKKISGRPSKIDILSSFDVSEDTPGIDSISERYGAYQFYMFSKELIATASISKELIFKLIKSKEFFVSINIRHDKRTPSTVLALQTSSGKSKLVLWVDSFERKVGLKSHSIKNGKNSIVFKHIPVQQGSWHRLLISFKELDTDSPIVQLYVDCQYVGKKDFPLNLRYSLMEDSMDTEIRLGQQKHTHGNDPQKFIGAMQDFKFVFNRAVDWYNNPKKCLSMDIHVNNFKAYQAPDPFVLEKEIAKLTAGIKSIQLYMAEQAKETSFILNWMKTCSKCSIEGPESPGNISVCSGNPCIAEADCISHEGFTYECKCKDGTAGNGMHCGKDSDSDGIPDKKLNCDDMSCRSDNCVNFPNAGQEDADLDGQGDACDIDDDNDEILDEEDNCPKVSNVNQVDMDGDGIGDKCDNCPFEKNPDQKDANKDGTGDACVKDRDGDGVKDKADNCLVISNPDQLDHDGDGVGNECDNCPNVYNPTQVDADSDNVGDECDSNNDIDRDGIQDDQDNCPYVPNSNQLDIDKDGKGDVCDLDDDNDGIEDTRDNCQMVANPLQKDTDGNGIGDACDGNYDGDDIQNVKDNCPLNPSIYNTNFTHYQMIKLDPNGTSQVDPEWEILNHGAEIKQWRNSDPGLAVGVERFGGVDFYGTFYIHDEKDDDFAGFVFAFQDSSNFYALMWKKEEQTYWIETPFKANGESGIQLKVVKSKTGPGEHLRNALWSSSSVAEQTNVLWTDPLKQGWKPKTSYRWSLIHRPDLGLIRIIIKNGMAVVSDSGYIVDHSFKGGRLGALVFSQKEIVFSDLHYDCNDKKPEDYNSKFKK</sequence>
<dbReference type="PROSITE" id="PS51234">
    <property type="entry name" value="TSP3"/>
    <property type="match status" value="4"/>
</dbReference>
<dbReference type="SUPFAM" id="SSF103647">
    <property type="entry name" value="TSP type-3 repeat"/>
    <property type="match status" value="3"/>
</dbReference>
<dbReference type="PANTHER" id="PTHR10199:SF100">
    <property type="entry name" value="THROMBOSPONDIN, ISOFORM A"/>
    <property type="match status" value="1"/>
</dbReference>
<keyword evidence="4 8" id="KW-0106">Calcium</keyword>
<dbReference type="SMART" id="SM00210">
    <property type="entry name" value="TSPN"/>
    <property type="match status" value="1"/>
</dbReference>
<dbReference type="InterPro" id="IPR028974">
    <property type="entry name" value="TSP_type-3_rpt"/>
</dbReference>
<keyword evidence="1 7" id="KW-0245">EGF-like domain</keyword>
<dbReference type="PROSITE" id="PS50026">
    <property type="entry name" value="EGF_3"/>
    <property type="match status" value="1"/>
</dbReference>
<feature type="non-terminal residue" evidence="12">
    <location>
        <position position="1"/>
    </location>
</feature>
<feature type="repeat" description="TSP type-3" evidence="8">
    <location>
        <begin position="614"/>
        <end position="649"/>
    </location>
</feature>
<evidence type="ECO:0000256" key="1">
    <source>
        <dbReference type="ARBA" id="ARBA00022536"/>
    </source>
</evidence>
<evidence type="ECO:0000256" key="2">
    <source>
        <dbReference type="ARBA" id="ARBA00022729"/>
    </source>
</evidence>